<organism evidence="1 2">
    <name type="scientific">Patellaria atrata CBS 101060</name>
    <dbReference type="NCBI Taxonomy" id="1346257"/>
    <lineage>
        <taxon>Eukaryota</taxon>
        <taxon>Fungi</taxon>
        <taxon>Dikarya</taxon>
        <taxon>Ascomycota</taxon>
        <taxon>Pezizomycotina</taxon>
        <taxon>Dothideomycetes</taxon>
        <taxon>Dothideomycetes incertae sedis</taxon>
        <taxon>Patellariales</taxon>
        <taxon>Patellariaceae</taxon>
        <taxon>Patellaria</taxon>
    </lineage>
</organism>
<evidence type="ECO:0000313" key="1">
    <source>
        <dbReference type="EMBL" id="KAF2842260.1"/>
    </source>
</evidence>
<gene>
    <name evidence="1" type="ORF">M501DRAFT_1013613</name>
</gene>
<protein>
    <submittedName>
        <fullName evidence="1">Uncharacterized protein</fullName>
    </submittedName>
</protein>
<evidence type="ECO:0000313" key="2">
    <source>
        <dbReference type="Proteomes" id="UP000799429"/>
    </source>
</evidence>
<sequence length="137" mass="16091">MDRDKFWDLLSSAYLFGDRIQDTIFKDRVIDSITLITHAWNYQALTIERSNKVFFNTLRSSPFRRLVIDIFTYEDISSILQEYSPEGVNHEFLFELSLFCVQDLKVDSIKKQPKSCTCQRLDVHITAMGKMMLAIRP</sequence>
<comment type="caution">
    <text evidence="1">The sequence shown here is derived from an EMBL/GenBank/DDBJ whole genome shotgun (WGS) entry which is preliminary data.</text>
</comment>
<dbReference type="Proteomes" id="UP000799429">
    <property type="component" value="Unassembled WGS sequence"/>
</dbReference>
<dbReference type="EMBL" id="MU006090">
    <property type="protein sequence ID" value="KAF2842260.1"/>
    <property type="molecule type" value="Genomic_DNA"/>
</dbReference>
<name>A0A9P4SGU7_9PEZI</name>
<reference evidence="1" key="1">
    <citation type="journal article" date="2020" name="Stud. Mycol.">
        <title>101 Dothideomycetes genomes: a test case for predicting lifestyles and emergence of pathogens.</title>
        <authorList>
            <person name="Haridas S."/>
            <person name="Albert R."/>
            <person name="Binder M."/>
            <person name="Bloem J."/>
            <person name="Labutti K."/>
            <person name="Salamov A."/>
            <person name="Andreopoulos B."/>
            <person name="Baker S."/>
            <person name="Barry K."/>
            <person name="Bills G."/>
            <person name="Bluhm B."/>
            <person name="Cannon C."/>
            <person name="Castanera R."/>
            <person name="Culley D."/>
            <person name="Daum C."/>
            <person name="Ezra D."/>
            <person name="Gonzalez J."/>
            <person name="Henrissat B."/>
            <person name="Kuo A."/>
            <person name="Liang C."/>
            <person name="Lipzen A."/>
            <person name="Lutzoni F."/>
            <person name="Magnuson J."/>
            <person name="Mondo S."/>
            <person name="Nolan M."/>
            <person name="Ohm R."/>
            <person name="Pangilinan J."/>
            <person name="Park H.-J."/>
            <person name="Ramirez L."/>
            <person name="Alfaro M."/>
            <person name="Sun H."/>
            <person name="Tritt A."/>
            <person name="Yoshinaga Y."/>
            <person name="Zwiers L.-H."/>
            <person name="Turgeon B."/>
            <person name="Goodwin S."/>
            <person name="Spatafora J."/>
            <person name="Crous P."/>
            <person name="Grigoriev I."/>
        </authorList>
    </citation>
    <scope>NUCLEOTIDE SEQUENCE</scope>
    <source>
        <strain evidence="1">CBS 101060</strain>
    </source>
</reference>
<keyword evidence="2" id="KW-1185">Reference proteome</keyword>
<proteinExistence type="predicted"/>
<dbReference type="AlphaFoldDB" id="A0A9P4SGU7"/>
<accession>A0A9P4SGU7</accession>
<dbReference type="OrthoDB" id="3794732at2759"/>